<evidence type="ECO:0000259" key="2">
    <source>
        <dbReference type="Pfam" id="PF04851"/>
    </source>
</evidence>
<reference evidence="3 4" key="1">
    <citation type="submission" date="2021-03" db="EMBL/GenBank/DDBJ databases">
        <title>Sequencing the genomes of 1000 actinobacteria strains.</title>
        <authorList>
            <person name="Klenk H.-P."/>
        </authorList>
    </citation>
    <scope>NUCLEOTIDE SEQUENCE [LARGE SCALE GENOMIC DNA]</scope>
    <source>
        <strain evidence="3 4">DSM 46670</strain>
    </source>
</reference>
<gene>
    <name evidence="3" type="ORF">JOF56_000786</name>
</gene>
<sequence>MEPYDDQWAFLSTLGRMSPAEVTRIARRAGKIAVGAGVDRIDKAVSTRIQAAPPPIVHSLPRGLADTVASLVEQAGSRLETLDKRTSGASQEFTFTATLTRTQQDAADAFRGHDLGVLVAPPGAGKTVIACALIAGHATSTLILVDRKALATNDGRKSARYSESKQANSAADARKPAA</sequence>
<dbReference type="SUPFAM" id="SSF52540">
    <property type="entry name" value="P-loop containing nucleoside triphosphate hydrolases"/>
    <property type="match status" value="1"/>
</dbReference>
<feature type="compositionally biased region" description="Basic and acidic residues" evidence="1">
    <location>
        <begin position="153"/>
        <end position="163"/>
    </location>
</feature>
<comment type="caution">
    <text evidence="3">The sequence shown here is derived from an EMBL/GenBank/DDBJ whole genome shotgun (WGS) entry which is preliminary data.</text>
</comment>
<organism evidence="3 4">
    <name type="scientific">Kibdelosporangium banguiense</name>
    <dbReference type="NCBI Taxonomy" id="1365924"/>
    <lineage>
        <taxon>Bacteria</taxon>
        <taxon>Bacillati</taxon>
        <taxon>Actinomycetota</taxon>
        <taxon>Actinomycetes</taxon>
        <taxon>Pseudonocardiales</taxon>
        <taxon>Pseudonocardiaceae</taxon>
        <taxon>Kibdelosporangium</taxon>
    </lineage>
</organism>
<name>A0ABS4T7K1_9PSEU</name>
<accession>A0ABS4T7K1</accession>
<dbReference type="Pfam" id="PF04851">
    <property type="entry name" value="ResIII"/>
    <property type="match status" value="1"/>
</dbReference>
<evidence type="ECO:0000313" key="3">
    <source>
        <dbReference type="EMBL" id="MBP2320401.1"/>
    </source>
</evidence>
<protein>
    <recommendedName>
        <fullName evidence="2">Helicase/UvrB N-terminal domain-containing protein</fullName>
    </recommendedName>
</protein>
<proteinExistence type="predicted"/>
<feature type="domain" description="Helicase/UvrB N-terminal" evidence="2">
    <location>
        <begin position="99"/>
        <end position="165"/>
    </location>
</feature>
<dbReference type="InterPro" id="IPR006935">
    <property type="entry name" value="Helicase/UvrB_N"/>
</dbReference>
<feature type="region of interest" description="Disordered" evidence="1">
    <location>
        <begin position="153"/>
        <end position="178"/>
    </location>
</feature>
<evidence type="ECO:0000256" key="1">
    <source>
        <dbReference type="SAM" id="MobiDB-lite"/>
    </source>
</evidence>
<dbReference type="EMBL" id="JAGINW010000001">
    <property type="protein sequence ID" value="MBP2320401.1"/>
    <property type="molecule type" value="Genomic_DNA"/>
</dbReference>
<dbReference type="InterPro" id="IPR027417">
    <property type="entry name" value="P-loop_NTPase"/>
</dbReference>
<dbReference type="Gene3D" id="3.40.50.300">
    <property type="entry name" value="P-loop containing nucleotide triphosphate hydrolases"/>
    <property type="match status" value="1"/>
</dbReference>
<keyword evidence="4" id="KW-1185">Reference proteome</keyword>
<dbReference type="Proteomes" id="UP001519332">
    <property type="component" value="Unassembled WGS sequence"/>
</dbReference>
<evidence type="ECO:0000313" key="4">
    <source>
        <dbReference type="Proteomes" id="UP001519332"/>
    </source>
</evidence>